<evidence type="ECO:0000313" key="2">
    <source>
        <dbReference type="Proteomes" id="UP000037035"/>
    </source>
</evidence>
<organism evidence="1 2">
    <name type="scientific">Puccinia sorghi</name>
    <dbReference type="NCBI Taxonomy" id="27349"/>
    <lineage>
        <taxon>Eukaryota</taxon>
        <taxon>Fungi</taxon>
        <taxon>Dikarya</taxon>
        <taxon>Basidiomycota</taxon>
        <taxon>Pucciniomycotina</taxon>
        <taxon>Pucciniomycetes</taxon>
        <taxon>Pucciniales</taxon>
        <taxon>Pucciniaceae</taxon>
        <taxon>Puccinia</taxon>
    </lineage>
</organism>
<accession>A0A0L6UMK2</accession>
<dbReference type="OrthoDB" id="4847360at2759"/>
<protein>
    <recommendedName>
        <fullName evidence="3">Retrotransposon gag domain-containing protein</fullName>
    </recommendedName>
</protein>
<reference evidence="1 2" key="1">
    <citation type="submission" date="2015-08" db="EMBL/GenBank/DDBJ databases">
        <title>Next Generation Sequencing and Analysis of the Genome of Puccinia sorghi L Schw, the Causal Agent of Maize Common Rust.</title>
        <authorList>
            <person name="Rochi L."/>
            <person name="Burguener G."/>
            <person name="Darino M."/>
            <person name="Turjanski A."/>
            <person name="Kreff E."/>
            <person name="Dieguez M.J."/>
            <person name="Sacco F."/>
        </authorList>
    </citation>
    <scope>NUCLEOTIDE SEQUENCE [LARGE SCALE GENOMIC DNA]</scope>
    <source>
        <strain evidence="1 2">RO10H11247</strain>
    </source>
</reference>
<sequence>MVLAKPQPFNGTRGAAAKSFVGQILLHTVTYPDQFPTNSRKVAFSVSFMTDYAETWSQPFLGEKSRLNVGFFLLRQTGNWESLWQEHLSRATVLLFMV</sequence>
<dbReference type="AlphaFoldDB" id="A0A0L6UMK2"/>
<dbReference type="EMBL" id="LAVV01010155">
    <property type="protein sequence ID" value="KNZ49482.1"/>
    <property type="molecule type" value="Genomic_DNA"/>
</dbReference>
<dbReference type="VEuPathDB" id="FungiDB:VP01_4991g1"/>
<keyword evidence="2" id="KW-1185">Reference proteome</keyword>
<proteinExistence type="predicted"/>
<comment type="caution">
    <text evidence="1">The sequence shown here is derived from an EMBL/GenBank/DDBJ whole genome shotgun (WGS) entry which is preliminary data.</text>
</comment>
<dbReference type="Proteomes" id="UP000037035">
    <property type="component" value="Unassembled WGS sequence"/>
</dbReference>
<name>A0A0L6UMK2_9BASI</name>
<evidence type="ECO:0008006" key="3">
    <source>
        <dbReference type="Google" id="ProtNLM"/>
    </source>
</evidence>
<gene>
    <name evidence="1" type="ORF">VP01_4991g1</name>
</gene>
<evidence type="ECO:0000313" key="1">
    <source>
        <dbReference type="EMBL" id="KNZ49482.1"/>
    </source>
</evidence>